<dbReference type="InterPro" id="IPR000182">
    <property type="entry name" value="GNAT_dom"/>
</dbReference>
<proteinExistence type="predicted"/>
<dbReference type="RefSeq" id="WP_208662500.1">
    <property type="nucleotide sequence ID" value="NZ_CP031775.2"/>
</dbReference>
<accession>A0A5B8QVL7</accession>
<dbReference type="AlphaFoldDB" id="A0A5B8QVL7"/>
<dbReference type="KEGG" id="sdeo:D0436_09895"/>
<name>A0A5B8QVL7_9GAMM</name>
<organism evidence="2 3">
    <name type="scientific">Shewanella decolorationis</name>
    <dbReference type="NCBI Taxonomy" id="256839"/>
    <lineage>
        <taxon>Bacteria</taxon>
        <taxon>Pseudomonadati</taxon>
        <taxon>Pseudomonadota</taxon>
        <taxon>Gammaproteobacteria</taxon>
        <taxon>Alteromonadales</taxon>
        <taxon>Shewanellaceae</taxon>
        <taxon>Shewanella</taxon>
    </lineage>
</organism>
<protein>
    <submittedName>
        <fullName evidence="2">GNAT family N-acetyltransferase</fullName>
    </submittedName>
</protein>
<dbReference type="EMBL" id="CP031775">
    <property type="protein sequence ID" value="QDZ90750.1"/>
    <property type="molecule type" value="Genomic_DNA"/>
</dbReference>
<evidence type="ECO:0000313" key="3">
    <source>
        <dbReference type="Proteomes" id="UP000321124"/>
    </source>
</evidence>
<dbReference type="CDD" id="cd04301">
    <property type="entry name" value="NAT_SF"/>
    <property type="match status" value="1"/>
</dbReference>
<feature type="domain" description="N-acetyltransferase" evidence="1">
    <location>
        <begin position="1"/>
        <end position="144"/>
    </location>
</feature>
<dbReference type="Proteomes" id="UP000321124">
    <property type="component" value="Chromosome"/>
</dbReference>
<keyword evidence="2" id="KW-0808">Transferase</keyword>
<reference evidence="2 3" key="1">
    <citation type="journal article" date="2019" name="Ecotoxicol. Environ. Saf.">
        <title>Microbial characterization of heavy metal resistant bacterial strains isolated from an electroplating wastewater treatment plant.</title>
        <authorList>
            <person name="Cai X."/>
            <person name="Zheng X."/>
            <person name="Zhang D."/>
            <person name="Iqbal W."/>
            <person name="Liu C."/>
            <person name="Yang B."/>
            <person name="Zhao X."/>
            <person name="Lu X."/>
            <person name="Mao Y."/>
        </authorList>
    </citation>
    <scope>NUCLEOTIDE SEQUENCE [LARGE SCALE GENOMIC DNA]</scope>
    <source>
        <strain evidence="2 3">Ni1-3</strain>
    </source>
</reference>
<dbReference type="Pfam" id="PF13508">
    <property type="entry name" value="Acetyltransf_7"/>
    <property type="match status" value="1"/>
</dbReference>
<evidence type="ECO:0000259" key="1">
    <source>
        <dbReference type="PROSITE" id="PS51186"/>
    </source>
</evidence>
<dbReference type="GO" id="GO:0016747">
    <property type="term" value="F:acyltransferase activity, transferring groups other than amino-acyl groups"/>
    <property type="evidence" value="ECO:0007669"/>
    <property type="project" value="InterPro"/>
</dbReference>
<dbReference type="PROSITE" id="PS51186">
    <property type="entry name" value="GNAT"/>
    <property type="match status" value="1"/>
</dbReference>
<dbReference type="Gene3D" id="3.40.630.30">
    <property type="match status" value="1"/>
</dbReference>
<sequence>MEYTQGLMQPVHLEWVPAQQVPMALLLEADPSTPSIEAYLDNAWCFAAKYKDEIVAVCVAKLISDKVAEIFNMAVWPDYQRQGIGSVLLSFVLTELARKSVVRVELGTGSFGYQLTYYQRLGFRVEAVIKDHFLTHYDEPLFEQGLQHKDMLRLALEL</sequence>
<evidence type="ECO:0000313" key="2">
    <source>
        <dbReference type="EMBL" id="QDZ90750.1"/>
    </source>
</evidence>
<dbReference type="InterPro" id="IPR016181">
    <property type="entry name" value="Acyl_CoA_acyltransferase"/>
</dbReference>
<gene>
    <name evidence="2" type="ORF">D0436_09895</name>
</gene>
<dbReference type="SUPFAM" id="SSF55729">
    <property type="entry name" value="Acyl-CoA N-acyltransferases (Nat)"/>
    <property type="match status" value="1"/>
</dbReference>